<proteinExistence type="predicted"/>
<dbReference type="Proteomes" id="UP001214576">
    <property type="component" value="Unassembled WGS sequence"/>
</dbReference>
<accession>A0AAD4UIA8</accession>
<dbReference type="AlphaFoldDB" id="A0AAD4UIA8"/>
<protein>
    <submittedName>
        <fullName evidence="1">Uncharacterized protein</fullName>
    </submittedName>
</protein>
<gene>
    <name evidence="1" type="ORF">MG293_004471</name>
</gene>
<comment type="caution">
    <text evidence="1">The sequence shown here is derived from an EMBL/GenBank/DDBJ whole genome shotgun (WGS) entry which is preliminary data.</text>
</comment>
<evidence type="ECO:0000313" key="1">
    <source>
        <dbReference type="EMBL" id="KAI4544205.1"/>
    </source>
</evidence>
<organism evidence="1 2">
    <name type="scientific">Ovis ammon polii</name>
    <dbReference type="NCBI Taxonomy" id="230172"/>
    <lineage>
        <taxon>Eukaryota</taxon>
        <taxon>Metazoa</taxon>
        <taxon>Chordata</taxon>
        <taxon>Craniata</taxon>
        <taxon>Vertebrata</taxon>
        <taxon>Euteleostomi</taxon>
        <taxon>Mammalia</taxon>
        <taxon>Eutheria</taxon>
        <taxon>Laurasiatheria</taxon>
        <taxon>Artiodactyla</taxon>
        <taxon>Ruminantia</taxon>
        <taxon>Pecora</taxon>
        <taxon>Bovidae</taxon>
        <taxon>Caprinae</taxon>
        <taxon>Ovis</taxon>
    </lineage>
</organism>
<reference evidence="1" key="1">
    <citation type="submission" date="2022-03" db="EMBL/GenBank/DDBJ databases">
        <title>Genomic analyses of argali, domestic sheep and their hybrids provide insights into chromosomal evolution, heterosis and genetic basis of agronomic traits.</title>
        <authorList>
            <person name="Li M."/>
        </authorList>
    </citation>
    <scope>NUCLEOTIDE SEQUENCE</scope>
    <source>
        <strain evidence="1">CAU-MHL-2022a</strain>
        <tissue evidence="1">Skin</tissue>
    </source>
</reference>
<sequence length="142" mass="15569">MPEVTSNPGGARLQTLEEGRWRPSRWLQRFLEAVSHEGEAADAGILEEARCHIGGDLVKELEMVERVGEDRVMRGDEVEVAGLWGAGQQQVTVEDMEQAASAPQQTCQAGGEPPACVAQLRQAQLRPGFEWRMDLPSSDSLT</sequence>
<keyword evidence="2" id="KW-1185">Reference proteome</keyword>
<dbReference type="EMBL" id="JAKZEL010000004">
    <property type="protein sequence ID" value="KAI4544205.1"/>
    <property type="molecule type" value="Genomic_DNA"/>
</dbReference>
<name>A0AAD4UIA8_OVIAM</name>
<evidence type="ECO:0000313" key="2">
    <source>
        <dbReference type="Proteomes" id="UP001214576"/>
    </source>
</evidence>